<reference evidence="1" key="1">
    <citation type="submission" date="2014-09" db="EMBL/GenBank/DDBJ databases">
        <authorList>
            <person name="Magalhaes I.L.F."/>
            <person name="Oliveira U."/>
            <person name="Santos F.R."/>
            <person name="Vidigal T.H.D.A."/>
            <person name="Brescovit A.D."/>
            <person name="Santos A.J."/>
        </authorList>
    </citation>
    <scope>NUCLEOTIDE SEQUENCE</scope>
    <source>
        <tissue evidence="1">Shoot tissue taken approximately 20 cm above the soil surface</tissue>
    </source>
</reference>
<proteinExistence type="predicted"/>
<name>A0A0A8YL63_ARUDO</name>
<organism evidence="1">
    <name type="scientific">Arundo donax</name>
    <name type="common">Giant reed</name>
    <name type="synonym">Donax arundinaceus</name>
    <dbReference type="NCBI Taxonomy" id="35708"/>
    <lineage>
        <taxon>Eukaryota</taxon>
        <taxon>Viridiplantae</taxon>
        <taxon>Streptophyta</taxon>
        <taxon>Embryophyta</taxon>
        <taxon>Tracheophyta</taxon>
        <taxon>Spermatophyta</taxon>
        <taxon>Magnoliopsida</taxon>
        <taxon>Liliopsida</taxon>
        <taxon>Poales</taxon>
        <taxon>Poaceae</taxon>
        <taxon>PACMAD clade</taxon>
        <taxon>Arundinoideae</taxon>
        <taxon>Arundineae</taxon>
        <taxon>Arundo</taxon>
    </lineage>
</organism>
<accession>A0A0A8YL63</accession>
<sequence>MAADAWMLEKCGGHTALDMPFLWSPNANDKVYSGWQV</sequence>
<reference evidence="1" key="2">
    <citation type="journal article" date="2015" name="Data Brief">
        <title>Shoot transcriptome of the giant reed, Arundo donax.</title>
        <authorList>
            <person name="Barrero R.A."/>
            <person name="Guerrero F.D."/>
            <person name="Moolhuijzen P."/>
            <person name="Goolsby J.A."/>
            <person name="Tidwell J."/>
            <person name="Bellgard S.E."/>
            <person name="Bellgard M.I."/>
        </authorList>
    </citation>
    <scope>NUCLEOTIDE SEQUENCE</scope>
    <source>
        <tissue evidence="1">Shoot tissue taken approximately 20 cm above the soil surface</tissue>
    </source>
</reference>
<evidence type="ECO:0000313" key="1">
    <source>
        <dbReference type="EMBL" id="JAD23252.1"/>
    </source>
</evidence>
<dbReference type="EMBL" id="GBRH01274643">
    <property type="protein sequence ID" value="JAD23252.1"/>
    <property type="molecule type" value="Transcribed_RNA"/>
</dbReference>
<dbReference type="AlphaFoldDB" id="A0A0A8YL63"/>
<protein>
    <submittedName>
        <fullName evidence="1">Uncharacterized protein</fullName>
    </submittedName>
</protein>